<dbReference type="OrthoDB" id="9776731at2"/>
<keyword evidence="2 5" id="KW-0378">Hydrolase</keyword>
<dbReference type="EMBL" id="FNNC01000001">
    <property type="protein sequence ID" value="SDW01309.1"/>
    <property type="molecule type" value="Genomic_DNA"/>
</dbReference>
<keyword evidence="9" id="KW-1185">Reference proteome</keyword>
<dbReference type="GO" id="GO:0046872">
    <property type="term" value="F:metal ion binding"/>
    <property type="evidence" value="ECO:0007669"/>
    <property type="project" value="UniProtKB-KW"/>
</dbReference>
<evidence type="ECO:0000256" key="2">
    <source>
        <dbReference type="ARBA" id="ARBA00022801"/>
    </source>
</evidence>
<comment type="cofactor">
    <cofactor evidence="6">
        <name>Mn(2+)</name>
        <dbReference type="ChEBI" id="CHEBI:29035"/>
    </cofactor>
    <text evidence="6">The Mn(2+) ion enhances activity.</text>
</comment>
<dbReference type="GO" id="GO:0009089">
    <property type="term" value="P:lysine biosynthetic process via diaminopimelate"/>
    <property type="evidence" value="ECO:0007669"/>
    <property type="project" value="UniProtKB-UniRule"/>
</dbReference>
<feature type="binding site" evidence="6">
    <location>
        <position position="96"/>
    </location>
    <ligand>
        <name>Mn(2+)</name>
        <dbReference type="ChEBI" id="CHEBI:29035"/>
        <label>2</label>
    </ligand>
</feature>
<dbReference type="AlphaFoldDB" id="A0A1H2Q4G8"/>
<evidence type="ECO:0000259" key="7">
    <source>
        <dbReference type="Pfam" id="PF07687"/>
    </source>
</evidence>
<name>A0A1H2Q4G8_9BACI</name>
<dbReference type="PIRSF" id="PIRSF005962">
    <property type="entry name" value="Pept_M20D_amidohydro"/>
    <property type="match status" value="1"/>
</dbReference>
<dbReference type="Pfam" id="PF01546">
    <property type="entry name" value="Peptidase_M20"/>
    <property type="match status" value="1"/>
</dbReference>
<dbReference type="STRING" id="1122204.SAMN05421781_0110"/>
<comment type="catalytic activity">
    <reaction evidence="5">
        <text>N-acetyl-(2S,6S)-2,6-diaminopimelate + H2O = (2S,6S)-2,6-diaminopimelate + acetate</text>
        <dbReference type="Rhea" id="RHEA:20405"/>
        <dbReference type="ChEBI" id="CHEBI:15377"/>
        <dbReference type="ChEBI" id="CHEBI:30089"/>
        <dbReference type="ChEBI" id="CHEBI:57609"/>
        <dbReference type="ChEBI" id="CHEBI:58767"/>
        <dbReference type="EC" id="3.5.1.47"/>
    </reaction>
</comment>
<feature type="binding site" evidence="6">
    <location>
        <position position="154"/>
    </location>
    <ligand>
        <name>Mn(2+)</name>
        <dbReference type="ChEBI" id="CHEBI:29035"/>
        <label>2</label>
    </ligand>
</feature>
<dbReference type="CDD" id="cd05670">
    <property type="entry name" value="M20_Acy1_YkuR-like"/>
    <property type="match status" value="1"/>
</dbReference>
<dbReference type="InterPro" id="IPR011650">
    <property type="entry name" value="Peptidase_M20_dimer"/>
</dbReference>
<feature type="active site" evidence="5">
    <location>
        <position position="69"/>
    </location>
</feature>
<evidence type="ECO:0000256" key="1">
    <source>
        <dbReference type="ARBA" id="ARBA00022605"/>
    </source>
</evidence>
<dbReference type="EC" id="3.5.1.47" evidence="5"/>
<feature type="binding site" evidence="6">
    <location>
        <position position="128"/>
    </location>
    <ligand>
        <name>Mn(2+)</name>
        <dbReference type="ChEBI" id="CHEBI:29035"/>
        <label>2</label>
    </ligand>
</feature>
<gene>
    <name evidence="8" type="ORF">SAMN05421781_0110</name>
</gene>
<dbReference type="InterPro" id="IPR023905">
    <property type="entry name" value="AcetylDAP_deacetylase"/>
</dbReference>
<dbReference type="Gene3D" id="3.40.630.10">
    <property type="entry name" value="Zn peptidases"/>
    <property type="match status" value="1"/>
</dbReference>
<evidence type="ECO:0000256" key="3">
    <source>
        <dbReference type="ARBA" id="ARBA00022915"/>
    </source>
</evidence>
<sequence length="372" mass="41364">MTSADLTKFRRDLHRIPEPGFQEFKTQQYLLDVIRALPQEHLSYKTWETGILVRIEGSAPEKTVGYRTDMDGLPVPEQSGLEFPSEHEGMMHACGHDMHMSIALGILQNLADNRPVQNVVMLFQPAEEGPGGAEPMLRSEEFKTWKPDEIYALHIAPEHPVGTIATKPGVLFANTSELFINLRGKGGHAARPHQTEDMVVAASHFVTQLQSIVARNIDPLDSAVVTIGTIEAGTKQNIIAESARVEGTIRTFSMDNMKLIKERITGMLKGVEASFHCETDVDWGANYCQVYNDETKTAELASAAESHGQVDFVESREAMTGEDFGYFLRDIPGTMVWLGVDTPYGLHDNRISPSEKAMDTAVEFFTDFLHSR</sequence>
<evidence type="ECO:0000313" key="9">
    <source>
        <dbReference type="Proteomes" id="UP000199488"/>
    </source>
</evidence>
<comment type="function">
    <text evidence="5">Catalyzes the conversion of N-acetyl-diaminopimelate to diaminopimelate and acetate.</text>
</comment>
<dbReference type="NCBIfam" id="TIGR01891">
    <property type="entry name" value="amidohydrolases"/>
    <property type="match status" value="1"/>
</dbReference>
<dbReference type="SUPFAM" id="SSF53187">
    <property type="entry name" value="Zn-dependent exopeptidases"/>
    <property type="match status" value="1"/>
</dbReference>
<accession>A0A1H2Q4G8</accession>
<keyword evidence="6" id="KW-0464">Manganese</keyword>
<keyword evidence="4 5" id="KW-0457">Lysine biosynthesis</keyword>
<feature type="active site" description="Proton acceptor" evidence="5">
    <location>
        <position position="128"/>
    </location>
</feature>
<reference evidence="8 9" key="1">
    <citation type="submission" date="2016-10" db="EMBL/GenBank/DDBJ databases">
        <authorList>
            <person name="de Groot N.N."/>
        </authorList>
    </citation>
    <scope>NUCLEOTIDE SEQUENCE [LARGE SCALE GENOMIC DNA]</scope>
    <source>
        <strain evidence="8 9">DSM 23126</strain>
    </source>
</reference>
<evidence type="ECO:0000256" key="4">
    <source>
        <dbReference type="ARBA" id="ARBA00023154"/>
    </source>
</evidence>
<dbReference type="InterPro" id="IPR036264">
    <property type="entry name" value="Bact_exopeptidase_dim_dom"/>
</dbReference>
<dbReference type="FunFam" id="3.30.70.360:FF:000001">
    <property type="entry name" value="N-acetyldiaminopimelate deacetylase"/>
    <property type="match status" value="1"/>
</dbReference>
<dbReference type="PANTHER" id="PTHR11014">
    <property type="entry name" value="PEPTIDASE M20 FAMILY MEMBER"/>
    <property type="match status" value="1"/>
</dbReference>
<dbReference type="GO" id="GO:0050118">
    <property type="term" value="F:N-acetyldiaminopimelate deacetylase activity"/>
    <property type="evidence" value="ECO:0007669"/>
    <property type="project" value="UniProtKB-UniRule"/>
</dbReference>
<dbReference type="HAMAP" id="MF_01692">
    <property type="entry name" value="DapEL"/>
    <property type="match status" value="1"/>
</dbReference>
<keyword evidence="1 5" id="KW-0028">Amino-acid biosynthesis</keyword>
<dbReference type="Gene3D" id="3.30.70.360">
    <property type="match status" value="1"/>
</dbReference>
<protein>
    <recommendedName>
        <fullName evidence="5">N-acetyldiaminopimelate deacetylase</fullName>
        <ecNumber evidence="5">3.5.1.47</ecNumber>
    </recommendedName>
</protein>
<dbReference type="UniPathway" id="UPA00034">
    <property type="reaction ID" value="UER00024"/>
</dbReference>
<keyword evidence="6" id="KW-0479">Metal-binding</keyword>
<organism evidence="8 9">
    <name type="scientific">Marinococcus luteus</name>
    <dbReference type="NCBI Taxonomy" id="1122204"/>
    <lineage>
        <taxon>Bacteria</taxon>
        <taxon>Bacillati</taxon>
        <taxon>Bacillota</taxon>
        <taxon>Bacilli</taxon>
        <taxon>Bacillales</taxon>
        <taxon>Bacillaceae</taxon>
        <taxon>Marinococcus</taxon>
    </lineage>
</organism>
<feature type="domain" description="Peptidase M20 dimerisation" evidence="7">
    <location>
        <begin position="180"/>
        <end position="269"/>
    </location>
</feature>
<dbReference type="GO" id="GO:0019877">
    <property type="term" value="P:diaminopimelate biosynthetic process"/>
    <property type="evidence" value="ECO:0007669"/>
    <property type="project" value="UniProtKB-UniRule"/>
</dbReference>
<dbReference type="Proteomes" id="UP000199488">
    <property type="component" value="Unassembled WGS sequence"/>
</dbReference>
<evidence type="ECO:0000256" key="6">
    <source>
        <dbReference type="PIRSR" id="PIRSR005962-1"/>
    </source>
</evidence>
<proteinExistence type="inferred from homology"/>
<comment type="similarity">
    <text evidence="5">Belongs to the peptidase M20A family. N-acetyldiaminopimelate deacetylase subfamily.</text>
</comment>
<evidence type="ECO:0000256" key="5">
    <source>
        <dbReference type="HAMAP-Rule" id="MF_01692"/>
    </source>
</evidence>
<dbReference type="RefSeq" id="WP_091610111.1">
    <property type="nucleotide sequence ID" value="NZ_FNNC01000001.1"/>
</dbReference>
<feature type="binding site" evidence="6">
    <location>
        <position position="94"/>
    </location>
    <ligand>
        <name>Mn(2+)</name>
        <dbReference type="ChEBI" id="CHEBI:29035"/>
        <label>2</label>
    </ligand>
</feature>
<dbReference type="PANTHER" id="PTHR11014:SF98">
    <property type="entry name" value="N-ACETYLDIAMINOPIMELATE DEACETYLASE"/>
    <property type="match status" value="1"/>
</dbReference>
<dbReference type="Pfam" id="PF07687">
    <property type="entry name" value="M20_dimer"/>
    <property type="match status" value="1"/>
</dbReference>
<dbReference type="InterPro" id="IPR017439">
    <property type="entry name" value="Amidohydrolase"/>
</dbReference>
<comment type="pathway">
    <text evidence="5">Amino-acid biosynthesis; L-lysine biosynthesis via DAP pathway; LL-2,6-diaminopimelate from (S)-tetrahydrodipicolinate (acetylase route): step 3/3.</text>
</comment>
<dbReference type="InterPro" id="IPR002933">
    <property type="entry name" value="Peptidase_M20"/>
</dbReference>
<feature type="binding site" evidence="6">
    <location>
        <position position="347"/>
    </location>
    <ligand>
        <name>Mn(2+)</name>
        <dbReference type="ChEBI" id="CHEBI:29035"/>
        <label>2</label>
    </ligand>
</feature>
<evidence type="ECO:0000313" key="8">
    <source>
        <dbReference type="EMBL" id="SDW01309.1"/>
    </source>
</evidence>
<keyword evidence="3 5" id="KW-0220">Diaminopimelate biosynthesis</keyword>
<dbReference type="SUPFAM" id="SSF55031">
    <property type="entry name" value="Bacterial exopeptidase dimerisation domain"/>
    <property type="match status" value="1"/>
</dbReference>